<feature type="region of interest" description="Disordered" evidence="1">
    <location>
        <begin position="1"/>
        <end position="48"/>
    </location>
</feature>
<proteinExistence type="predicted"/>
<evidence type="ECO:0000256" key="1">
    <source>
        <dbReference type="SAM" id="MobiDB-lite"/>
    </source>
</evidence>
<feature type="non-terminal residue" evidence="2">
    <location>
        <position position="48"/>
    </location>
</feature>
<accession>A0A6J4M7M3</accession>
<sequence>VRPGPARPAASVGSDSNADVGHDDPKPVRVLHRHPKRPRRSGEQPDRL</sequence>
<name>A0A6J4M7M3_9ACTN</name>
<gene>
    <name evidence="2" type="ORF">AVDCRST_MAG72-1499</name>
</gene>
<dbReference type="EMBL" id="CADCUJ010000065">
    <property type="protein sequence ID" value="CAA9352144.1"/>
    <property type="molecule type" value="Genomic_DNA"/>
</dbReference>
<evidence type="ECO:0000313" key="2">
    <source>
        <dbReference type="EMBL" id="CAA9352144.1"/>
    </source>
</evidence>
<reference evidence="2" key="1">
    <citation type="submission" date="2020-02" db="EMBL/GenBank/DDBJ databases">
        <authorList>
            <person name="Meier V. D."/>
        </authorList>
    </citation>
    <scope>NUCLEOTIDE SEQUENCE</scope>
    <source>
        <strain evidence="2">AVDCRST_MAG72</strain>
    </source>
</reference>
<feature type="non-terminal residue" evidence="2">
    <location>
        <position position="1"/>
    </location>
</feature>
<organism evidence="2">
    <name type="scientific">uncultured Nocardioidaceae bacterium</name>
    <dbReference type="NCBI Taxonomy" id="253824"/>
    <lineage>
        <taxon>Bacteria</taxon>
        <taxon>Bacillati</taxon>
        <taxon>Actinomycetota</taxon>
        <taxon>Actinomycetes</taxon>
        <taxon>Propionibacteriales</taxon>
        <taxon>Nocardioidaceae</taxon>
        <taxon>environmental samples</taxon>
    </lineage>
</organism>
<protein>
    <submittedName>
        <fullName evidence="2">Uncharacterized protein</fullName>
    </submittedName>
</protein>
<feature type="compositionally biased region" description="Basic residues" evidence="1">
    <location>
        <begin position="29"/>
        <end position="39"/>
    </location>
</feature>
<dbReference type="AlphaFoldDB" id="A0A6J4M7M3"/>